<sequence>MATPPVRVRRTAQHSFVATNDRGAEVRVGRVGQQGSFTPVELLLVAAAGCAAVTAEDLVVRRLGEGTELSATAQDVRPAGAHQLDAVQVGLDLDLSTLDDERRAELLAVVNRAIENLCTVTRTLKQPIPTPLHITPTPRAS</sequence>
<dbReference type="InterPro" id="IPR036102">
    <property type="entry name" value="OsmC/Ohrsf"/>
</dbReference>
<dbReference type="Pfam" id="PF02566">
    <property type="entry name" value="OsmC"/>
    <property type="match status" value="1"/>
</dbReference>
<protein>
    <submittedName>
        <fullName evidence="1">OsmC-related protein</fullName>
    </submittedName>
</protein>
<dbReference type="InterPro" id="IPR015946">
    <property type="entry name" value="KH_dom-like_a/b"/>
</dbReference>
<gene>
    <name evidence="1" type="ORF">LX83_007304</name>
</gene>
<reference evidence="1" key="1">
    <citation type="submission" date="2022-06" db="EMBL/GenBank/DDBJ databases">
        <title>Genomic Encyclopedia of Archaeal and Bacterial Type Strains, Phase II (KMG-II): from individual species to whole genera.</title>
        <authorList>
            <person name="Goeker M."/>
        </authorList>
    </citation>
    <scope>NUCLEOTIDE SEQUENCE</scope>
    <source>
        <strain evidence="1">DSM 43935</strain>
    </source>
</reference>
<comment type="caution">
    <text evidence="1">The sequence shown here is derived from an EMBL/GenBank/DDBJ whole genome shotgun (WGS) entry which is preliminary data.</text>
</comment>
<dbReference type="Gene3D" id="3.30.300.20">
    <property type="match status" value="1"/>
</dbReference>
<dbReference type="Proteomes" id="UP001206128">
    <property type="component" value="Unassembled WGS sequence"/>
</dbReference>
<dbReference type="EMBL" id="JAMTCK010000032">
    <property type="protein sequence ID" value="MCP2170413.1"/>
    <property type="molecule type" value="Genomic_DNA"/>
</dbReference>
<evidence type="ECO:0000313" key="2">
    <source>
        <dbReference type="Proteomes" id="UP001206128"/>
    </source>
</evidence>
<name>A0AAE3GQP6_9PSEU</name>
<dbReference type="RefSeq" id="WP_253780715.1">
    <property type="nucleotide sequence ID" value="NZ_JAMTCK010000032.1"/>
</dbReference>
<dbReference type="AlphaFoldDB" id="A0AAE3GQP6"/>
<organism evidence="1 2">
    <name type="scientific">Goodfellowiella coeruleoviolacea</name>
    <dbReference type="NCBI Taxonomy" id="334858"/>
    <lineage>
        <taxon>Bacteria</taxon>
        <taxon>Bacillati</taxon>
        <taxon>Actinomycetota</taxon>
        <taxon>Actinomycetes</taxon>
        <taxon>Pseudonocardiales</taxon>
        <taxon>Pseudonocardiaceae</taxon>
        <taxon>Goodfellowiella</taxon>
    </lineage>
</organism>
<evidence type="ECO:0000313" key="1">
    <source>
        <dbReference type="EMBL" id="MCP2170413.1"/>
    </source>
</evidence>
<keyword evidence="2" id="KW-1185">Reference proteome</keyword>
<accession>A0AAE3GQP6</accession>
<dbReference type="SUPFAM" id="SSF82784">
    <property type="entry name" value="OsmC-like"/>
    <property type="match status" value="1"/>
</dbReference>
<proteinExistence type="predicted"/>
<dbReference type="InterPro" id="IPR003718">
    <property type="entry name" value="OsmC/Ohr_fam"/>
</dbReference>